<evidence type="ECO:0008006" key="4">
    <source>
        <dbReference type="Google" id="ProtNLM"/>
    </source>
</evidence>
<sequence length="639" mass="71273">MEKEEVPNAPTEEDLQIELPRPIQAPTFSVPGWNDEDEPLGMTRLRSGEGFLDGVKRLAKQNGDNPVATSKNSMLPGMRVAQDQIGVILQNGQVKIRPPGAYITTALNPWKQDGAVIPISRLAGVEFDPIKEASQKNRSFRNKDLGQTYRQIILQPQMVGIFEDQTETRLVSNGTYVYAADTELRGVIDLNHMIPVMVERETEDTAAASNNTGTRVDQHGRVVPGNQGHGTTVKTTKRYLPSGYFQSVAGITIARPEKGFVVLHKDELNRIGMTEGICIAQGKEDFVRTAKQESQSLRIEDLVIEFGDLNHYAKSTPMLELKSRDNVDALCRVQIKWKQFRPDIWVANRGAFTDPFDMLEEKCANMMRDWLLSVAHLDALKEKAQGFTKVEHQWTAELNDTGREYGVEVLVIEITTLRFPHIDKQDEQMALQMAETNLLIEMSRNDAAKEKETSKLNQATHIRQQEDRDREAEAQERTQEVLRRRNAAEAKTVTKKAEDETLVVEAEKSLALAMENKNKEVALAKATAEAEAERVRAKGKRDAAQLAAEGEIAVTKEKNNAQLDFLKQQAILLKENPGLLELLRIQNDLLKVQALAEAAESNPNVVLLEGQEGLEARRMNKGHAPQVPGAAIVSGSTLQ</sequence>
<comment type="caution">
    <text evidence="2">The sequence shown here is derived from an EMBL/GenBank/DDBJ whole genome shotgun (WGS) entry which is preliminary data.</text>
</comment>
<gene>
    <name evidence="2" type="ORF">CTEN210_16594</name>
</gene>
<evidence type="ECO:0000256" key="1">
    <source>
        <dbReference type="SAM" id="MobiDB-lite"/>
    </source>
</evidence>
<organism evidence="2 3">
    <name type="scientific">Chaetoceros tenuissimus</name>
    <dbReference type="NCBI Taxonomy" id="426638"/>
    <lineage>
        <taxon>Eukaryota</taxon>
        <taxon>Sar</taxon>
        <taxon>Stramenopiles</taxon>
        <taxon>Ochrophyta</taxon>
        <taxon>Bacillariophyta</taxon>
        <taxon>Coscinodiscophyceae</taxon>
        <taxon>Chaetocerotophycidae</taxon>
        <taxon>Chaetocerotales</taxon>
        <taxon>Chaetocerotaceae</taxon>
        <taxon>Chaetoceros</taxon>
    </lineage>
</organism>
<evidence type="ECO:0000313" key="3">
    <source>
        <dbReference type="Proteomes" id="UP001054902"/>
    </source>
</evidence>
<dbReference type="AlphaFoldDB" id="A0AAD3D995"/>
<keyword evidence="3" id="KW-1185">Reference proteome</keyword>
<feature type="compositionally biased region" description="Basic and acidic residues" evidence="1">
    <location>
        <begin position="463"/>
        <end position="476"/>
    </location>
</feature>
<evidence type="ECO:0000313" key="2">
    <source>
        <dbReference type="EMBL" id="GFH60118.1"/>
    </source>
</evidence>
<feature type="region of interest" description="Disordered" evidence="1">
    <location>
        <begin position="205"/>
        <end position="234"/>
    </location>
</feature>
<protein>
    <recommendedName>
        <fullName evidence="4">Band 7 domain-containing protein</fullName>
    </recommendedName>
</protein>
<feature type="region of interest" description="Disordered" evidence="1">
    <location>
        <begin position="447"/>
        <end position="476"/>
    </location>
</feature>
<reference evidence="2 3" key="1">
    <citation type="journal article" date="2021" name="Sci. Rep.">
        <title>The genome of the diatom Chaetoceros tenuissimus carries an ancient integrated fragment of an extant virus.</title>
        <authorList>
            <person name="Hongo Y."/>
            <person name="Kimura K."/>
            <person name="Takaki Y."/>
            <person name="Yoshida Y."/>
            <person name="Baba S."/>
            <person name="Kobayashi G."/>
            <person name="Nagasaki K."/>
            <person name="Hano T."/>
            <person name="Tomaru Y."/>
        </authorList>
    </citation>
    <scope>NUCLEOTIDE SEQUENCE [LARGE SCALE GENOMIC DNA]</scope>
    <source>
        <strain evidence="2 3">NIES-3715</strain>
    </source>
</reference>
<feature type="region of interest" description="Disordered" evidence="1">
    <location>
        <begin position="1"/>
        <end position="22"/>
    </location>
</feature>
<dbReference type="EMBL" id="BLLK01000069">
    <property type="protein sequence ID" value="GFH60118.1"/>
    <property type="molecule type" value="Genomic_DNA"/>
</dbReference>
<name>A0AAD3D995_9STRA</name>
<proteinExistence type="predicted"/>
<dbReference type="Proteomes" id="UP001054902">
    <property type="component" value="Unassembled WGS sequence"/>
</dbReference>
<accession>A0AAD3D995</accession>